<reference evidence="2" key="1">
    <citation type="submission" date="2021-02" db="EMBL/GenBank/DDBJ databases">
        <authorList>
            <person name="Dougan E. K."/>
            <person name="Rhodes N."/>
            <person name="Thang M."/>
            <person name="Chan C."/>
        </authorList>
    </citation>
    <scope>NUCLEOTIDE SEQUENCE</scope>
</reference>
<evidence type="ECO:0000256" key="1">
    <source>
        <dbReference type="SAM" id="MobiDB-lite"/>
    </source>
</evidence>
<comment type="caution">
    <text evidence="2">The sequence shown here is derived from an EMBL/GenBank/DDBJ whole genome shotgun (WGS) entry which is preliminary data.</text>
</comment>
<proteinExistence type="predicted"/>
<feature type="compositionally biased region" description="Polar residues" evidence="1">
    <location>
        <begin position="10"/>
        <end position="21"/>
    </location>
</feature>
<dbReference type="EMBL" id="CAJNNW010015403">
    <property type="protein sequence ID" value="CAE8657681.1"/>
    <property type="molecule type" value="Genomic_DNA"/>
</dbReference>
<organism evidence="2 4">
    <name type="scientific">Polarella glacialis</name>
    <name type="common">Dinoflagellate</name>
    <dbReference type="NCBI Taxonomy" id="89957"/>
    <lineage>
        <taxon>Eukaryota</taxon>
        <taxon>Sar</taxon>
        <taxon>Alveolata</taxon>
        <taxon>Dinophyceae</taxon>
        <taxon>Suessiales</taxon>
        <taxon>Suessiaceae</taxon>
        <taxon>Polarella</taxon>
    </lineage>
</organism>
<dbReference type="Proteomes" id="UP000626109">
    <property type="component" value="Unassembled WGS sequence"/>
</dbReference>
<dbReference type="Proteomes" id="UP000654075">
    <property type="component" value="Unassembled WGS sequence"/>
</dbReference>
<dbReference type="EMBL" id="CAJNNV010011098">
    <property type="protein sequence ID" value="CAE8599420.1"/>
    <property type="molecule type" value="Genomic_DNA"/>
</dbReference>
<keyword evidence="4" id="KW-1185">Reference proteome</keyword>
<feature type="region of interest" description="Disordered" evidence="1">
    <location>
        <begin position="1"/>
        <end position="23"/>
    </location>
</feature>
<evidence type="ECO:0000313" key="2">
    <source>
        <dbReference type="EMBL" id="CAE8599420.1"/>
    </source>
</evidence>
<name>A0A813ELV2_POLGL</name>
<gene>
    <name evidence="2" type="ORF">PGLA1383_LOCUS17767</name>
    <name evidence="3" type="ORF">PGLA2088_LOCUS12961</name>
</gene>
<dbReference type="AlphaFoldDB" id="A0A813ELV2"/>
<dbReference type="OrthoDB" id="10530472at2759"/>
<accession>A0A813ELV2</accession>
<feature type="non-terminal residue" evidence="2">
    <location>
        <position position="77"/>
    </location>
</feature>
<evidence type="ECO:0000313" key="3">
    <source>
        <dbReference type="EMBL" id="CAE8657681.1"/>
    </source>
</evidence>
<evidence type="ECO:0000313" key="4">
    <source>
        <dbReference type="Proteomes" id="UP000654075"/>
    </source>
</evidence>
<protein>
    <submittedName>
        <fullName evidence="2">Uncharacterized protein</fullName>
    </submittedName>
</protein>
<sequence>VSLRLAARSPPTTKLTATRSATGRGLPDSVQWAIVVSLSTLIPGWAIFKCFYSTGAIEADQGVAKELARSRRIRAAE</sequence>
<feature type="non-terminal residue" evidence="2">
    <location>
        <position position="1"/>
    </location>
</feature>